<protein>
    <submittedName>
        <fullName evidence="2">Uncharacterized protein</fullName>
    </submittedName>
</protein>
<gene>
    <name evidence="2" type="ORF">BDW59DRAFT_166561</name>
</gene>
<accession>A0ABR4HKL2</accession>
<dbReference type="EMBL" id="JBFXLS010000106">
    <property type="protein sequence ID" value="KAL2816021.1"/>
    <property type="molecule type" value="Genomic_DNA"/>
</dbReference>
<keyword evidence="3" id="KW-1185">Reference proteome</keyword>
<feature type="transmembrane region" description="Helical" evidence="1">
    <location>
        <begin position="104"/>
        <end position="122"/>
    </location>
</feature>
<organism evidence="2 3">
    <name type="scientific">Aspergillus cavernicola</name>
    <dbReference type="NCBI Taxonomy" id="176166"/>
    <lineage>
        <taxon>Eukaryota</taxon>
        <taxon>Fungi</taxon>
        <taxon>Dikarya</taxon>
        <taxon>Ascomycota</taxon>
        <taxon>Pezizomycotina</taxon>
        <taxon>Eurotiomycetes</taxon>
        <taxon>Eurotiomycetidae</taxon>
        <taxon>Eurotiales</taxon>
        <taxon>Aspergillaceae</taxon>
        <taxon>Aspergillus</taxon>
        <taxon>Aspergillus subgen. Nidulantes</taxon>
    </lineage>
</organism>
<dbReference type="Proteomes" id="UP001610335">
    <property type="component" value="Unassembled WGS sequence"/>
</dbReference>
<sequence>MASQIQRPTENIEALILEAWAQGLMVGALVVMIAITCANMRSGVILHKLILLELILALPHGTFIFVPEPAYGWYLSATAIGLIISWSLHNVVAWIKNKPFMTRLVSRLYIGTIILVQPYWVLEIYANFVYFNNINPAIYRKIRPWEALFRDPWWIYTTCNIFWVIKTHYNFKITELVCEFPRFGLILGSMCLSIIFVVLDILSTTGVFQGTVEVGINPFWKLCFIFKCLCDTIILDDFKTALDRMRTRWLIIEIIQ</sequence>
<feature type="transmembrane region" description="Helical" evidence="1">
    <location>
        <begin position="20"/>
        <end position="38"/>
    </location>
</feature>
<evidence type="ECO:0000313" key="3">
    <source>
        <dbReference type="Proteomes" id="UP001610335"/>
    </source>
</evidence>
<feature type="transmembrane region" description="Helical" evidence="1">
    <location>
        <begin position="183"/>
        <end position="207"/>
    </location>
</feature>
<dbReference type="PANTHER" id="PTHR42029">
    <property type="entry name" value="AN04G07800"/>
    <property type="match status" value="1"/>
</dbReference>
<comment type="caution">
    <text evidence="2">The sequence shown here is derived from an EMBL/GenBank/DDBJ whole genome shotgun (WGS) entry which is preliminary data.</text>
</comment>
<keyword evidence="1" id="KW-1133">Transmembrane helix</keyword>
<evidence type="ECO:0000313" key="2">
    <source>
        <dbReference type="EMBL" id="KAL2816021.1"/>
    </source>
</evidence>
<feature type="transmembrane region" description="Helical" evidence="1">
    <location>
        <begin position="45"/>
        <end position="65"/>
    </location>
</feature>
<evidence type="ECO:0000256" key="1">
    <source>
        <dbReference type="SAM" id="Phobius"/>
    </source>
</evidence>
<name>A0ABR4HKL2_9EURO</name>
<proteinExistence type="predicted"/>
<keyword evidence="1" id="KW-0812">Transmembrane</keyword>
<keyword evidence="1" id="KW-0472">Membrane</keyword>
<reference evidence="2 3" key="1">
    <citation type="submission" date="2024-07" db="EMBL/GenBank/DDBJ databases">
        <title>Section-level genome sequencing and comparative genomics of Aspergillus sections Usti and Cavernicolus.</title>
        <authorList>
            <consortium name="Lawrence Berkeley National Laboratory"/>
            <person name="Nybo J.L."/>
            <person name="Vesth T.C."/>
            <person name="Theobald S."/>
            <person name="Frisvad J.C."/>
            <person name="Larsen T.O."/>
            <person name="Kjaerboelling I."/>
            <person name="Rothschild-Mancinelli K."/>
            <person name="Lyhne E.K."/>
            <person name="Kogle M.E."/>
            <person name="Barry K."/>
            <person name="Clum A."/>
            <person name="Na H."/>
            <person name="Ledsgaard L."/>
            <person name="Lin J."/>
            <person name="Lipzen A."/>
            <person name="Kuo A."/>
            <person name="Riley R."/>
            <person name="Mondo S."/>
            <person name="LaButti K."/>
            <person name="Haridas S."/>
            <person name="Pangalinan J."/>
            <person name="Salamov A.A."/>
            <person name="Simmons B.A."/>
            <person name="Magnuson J.K."/>
            <person name="Chen J."/>
            <person name="Drula E."/>
            <person name="Henrissat B."/>
            <person name="Wiebenga A."/>
            <person name="Lubbers R.J."/>
            <person name="Gomes A.C."/>
            <person name="Makela M.R."/>
            <person name="Stajich J."/>
            <person name="Grigoriev I.V."/>
            <person name="Mortensen U.H."/>
            <person name="De vries R.P."/>
            <person name="Baker S.E."/>
            <person name="Andersen M.R."/>
        </authorList>
    </citation>
    <scope>NUCLEOTIDE SEQUENCE [LARGE SCALE GENOMIC DNA]</scope>
    <source>
        <strain evidence="2 3">CBS 600.67</strain>
    </source>
</reference>
<dbReference type="PANTHER" id="PTHR42029:SF2">
    <property type="entry name" value="WAX SYNTHASE DOMAIN-CONTAINING PROTEIN"/>
    <property type="match status" value="1"/>
</dbReference>
<feature type="transmembrane region" description="Helical" evidence="1">
    <location>
        <begin position="71"/>
        <end position="92"/>
    </location>
</feature>